<dbReference type="InterPro" id="IPR037049">
    <property type="entry name" value="DUF1214_C_sf"/>
</dbReference>
<gene>
    <name evidence="3" type="ORF">UC35_07455</name>
</gene>
<evidence type="ECO:0000259" key="2">
    <source>
        <dbReference type="Pfam" id="PF06863"/>
    </source>
</evidence>
<keyword evidence="3" id="KW-0449">Lipoprotein</keyword>
<dbReference type="SUPFAM" id="SSF160935">
    <property type="entry name" value="VPA0735-like"/>
    <property type="match status" value="1"/>
</dbReference>
<feature type="domain" description="DUF1254" evidence="2">
    <location>
        <begin position="82"/>
        <end position="211"/>
    </location>
</feature>
<dbReference type="Pfam" id="PF06863">
    <property type="entry name" value="DUF1254"/>
    <property type="match status" value="1"/>
</dbReference>
<proteinExistence type="predicted"/>
<dbReference type="PANTHER" id="PTHR36509">
    <property type="entry name" value="BLL3101 PROTEIN"/>
    <property type="match status" value="1"/>
</dbReference>
<keyword evidence="4" id="KW-1185">Reference proteome</keyword>
<dbReference type="Gene3D" id="2.60.120.600">
    <property type="entry name" value="Domain of unknown function DUF1214, C-terminal domain"/>
    <property type="match status" value="1"/>
</dbReference>
<dbReference type="Proteomes" id="UP000070433">
    <property type="component" value="Chromosome"/>
</dbReference>
<protein>
    <submittedName>
        <fullName evidence="3">Lipoprotein</fullName>
    </submittedName>
</protein>
<dbReference type="InterPro" id="IPR010679">
    <property type="entry name" value="DUF1254"/>
</dbReference>
<evidence type="ECO:0000313" key="3">
    <source>
        <dbReference type="EMBL" id="AMO22748.1"/>
    </source>
</evidence>
<dbReference type="Gene3D" id="2.60.40.1610">
    <property type="entry name" value="Domain of unknown function DUF1254"/>
    <property type="match status" value="1"/>
</dbReference>
<dbReference type="PANTHER" id="PTHR36509:SF2">
    <property type="entry name" value="BLL3101 PROTEIN"/>
    <property type="match status" value="1"/>
</dbReference>
<dbReference type="EMBL" id="CP010951">
    <property type="protein sequence ID" value="AMO22748.1"/>
    <property type="molecule type" value="Genomic_DNA"/>
</dbReference>
<dbReference type="InterPro" id="IPR010621">
    <property type="entry name" value="DUF1214"/>
</dbReference>
<sequence>MAHASRVPYLARQFTPAHPDLADAAGVPARLANERYVDSLARVVYYWGYPAVDALGRTSAWEVMKAAGPGATMGLFPGAPKNMMGYLDDHMSPAQRKVVTPNSDTIYGASFADLTEEAVVVQTPSDVPKGHYWTIQICDLFTTVIHQLGAASKTPGGKFLLVGPNWKGEKPKGFIDVLRMPTNIAGIFGRSFAAHTDEAKARARAVLNQIGLVAQSRDQSGPLHFDCEASARNKVFPPGVTPEMVAADPDMLRARPVNPTQFWDQLAKALASNPEVSADDAAMAAQARTLLALRASDASWGALLDRAALAADAELHDSARYEQVGVDAGGGWQRQDSGGAWGCDWFGRAQAAVIYIYVNDFHEAIYFIRGTDDKGALLQGRYRYTITFPKGALPPVDRDLGGFWSLSMYDRHYFMLARSPNGRTNIGTVNLDADELKFAADGSLTLHLSHAAPSGKDDQANWLPAPEDQFALLVRAYVPTKALLEGSYSLPNVVRAKALP</sequence>
<evidence type="ECO:0000313" key="4">
    <source>
        <dbReference type="Proteomes" id="UP000070433"/>
    </source>
</evidence>
<evidence type="ECO:0000259" key="1">
    <source>
        <dbReference type="Pfam" id="PF06742"/>
    </source>
</evidence>
<accession>A0A127JRX0</accession>
<dbReference type="Pfam" id="PF06742">
    <property type="entry name" value="DUF1214"/>
    <property type="match status" value="1"/>
</dbReference>
<dbReference type="PATRIC" id="fig|94132.3.peg.1523"/>
<dbReference type="OrthoDB" id="104565at2"/>
<name>A0A127JRX0_9BURK</name>
<dbReference type="RefSeq" id="WP_061497661.1">
    <property type="nucleotide sequence ID" value="NZ_CP010951.1"/>
</dbReference>
<organism evidence="3 4">
    <name type="scientific">Ramlibacter tataouinensis</name>
    <dbReference type="NCBI Taxonomy" id="94132"/>
    <lineage>
        <taxon>Bacteria</taxon>
        <taxon>Pseudomonadati</taxon>
        <taxon>Pseudomonadota</taxon>
        <taxon>Betaproteobacteria</taxon>
        <taxon>Burkholderiales</taxon>
        <taxon>Comamonadaceae</taxon>
        <taxon>Ramlibacter</taxon>
    </lineage>
</organism>
<reference evidence="3 4" key="1">
    <citation type="journal article" date="2014" name="Int. J. Syst. Evol. Microbiol.">
        <title>Ramlibacter solisilvae sp. nov., isolated from forest soil, and emended description of the genus Ramlibacter.</title>
        <authorList>
            <person name="Lee H.J."/>
            <person name="Lee S.H."/>
            <person name="Lee S.S."/>
            <person name="Lee J.S."/>
            <person name="Kim Y."/>
            <person name="Kim S.C."/>
            <person name="Jeon C.O."/>
        </authorList>
    </citation>
    <scope>NUCLEOTIDE SEQUENCE [LARGE SCALE GENOMIC DNA]</scope>
    <source>
        <strain evidence="3 4">5-10</strain>
    </source>
</reference>
<dbReference type="InterPro" id="IPR037050">
    <property type="entry name" value="DUF1254_sf"/>
</dbReference>
<feature type="domain" description="DUF1214" evidence="1">
    <location>
        <begin position="363"/>
        <end position="480"/>
    </location>
</feature>
<dbReference type="AlphaFoldDB" id="A0A127JRX0"/>